<evidence type="ECO:0000313" key="2">
    <source>
        <dbReference type="EMBL" id="RXH73029.1"/>
    </source>
</evidence>
<dbReference type="PANTHER" id="PTHR33219">
    <property type="entry name" value="YLMG HOMOLOG PROTEIN 2, CHLOROPLASTIC"/>
    <property type="match status" value="1"/>
</dbReference>
<dbReference type="AlphaFoldDB" id="A0A498HQA6"/>
<dbReference type="InterPro" id="IPR003425">
    <property type="entry name" value="CCB3/YggT"/>
</dbReference>
<dbReference type="EMBL" id="RDQH01000341">
    <property type="protein sequence ID" value="RXH73029.1"/>
    <property type="molecule type" value="Genomic_DNA"/>
</dbReference>
<feature type="region of interest" description="Disordered" evidence="1">
    <location>
        <begin position="1"/>
        <end position="29"/>
    </location>
</feature>
<protein>
    <recommendedName>
        <fullName evidence="4">YGGT family protein</fullName>
    </recommendedName>
</protein>
<organism evidence="2 3">
    <name type="scientific">Malus domestica</name>
    <name type="common">Apple</name>
    <name type="synonym">Pyrus malus</name>
    <dbReference type="NCBI Taxonomy" id="3750"/>
    <lineage>
        <taxon>Eukaryota</taxon>
        <taxon>Viridiplantae</taxon>
        <taxon>Streptophyta</taxon>
        <taxon>Embryophyta</taxon>
        <taxon>Tracheophyta</taxon>
        <taxon>Spermatophyta</taxon>
        <taxon>Magnoliopsida</taxon>
        <taxon>eudicotyledons</taxon>
        <taxon>Gunneridae</taxon>
        <taxon>Pentapetalae</taxon>
        <taxon>rosids</taxon>
        <taxon>fabids</taxon>
        <taxon>Rosales</taxon>
        <taxon>Rosaceae</taxon>
        <taxon>Amygdaloideae</taxon>
        <taxon>Maleae</taxon>
        <taxon>Malus</taxon>
    </lineage>
</organism>
<name>A0A498HQA6_MALDO</name>
<dbReference type="Pfam" id="PF02325">
    <property type="entry name" value="CCB3_YggT"/>
    <property type="match status" value="1"/>
</dbReference>
<dbReference type="PANTHER" id="PTHR33219:SF14">
    <property type="entry name" value="PROTEIN COFACTOR ASSEMBLY OF COMPLEX C SUBUNIT B CCB3, CHLOROPLASTIC-RELATED"/>
    <property type="match status" value="1"/>
</dbReference>
<sequence>MNTKIPKKKLVERKRRRCKHTTPGKYNTNYPKILSSDPTLYLVQLLLPHHHRTKMAPSESASATETPKPLAPSFGMLLSSTNFAPFLRASSSSSSSKKPHFVLPDIPASIASAANKCSQLLHSLASQNPLLSKLISLRCEFQSICHQIGCRKNNQVKALSAHNFAAVLPGDSVAGLVVANGISNFLNLYNTLLVVRLVLTWFPNSPPAIVGPLSTICDPYLNIFRGLIPPLGGSLDLSPILAFLVLNAFTSTAAALPAELPASPSSVASQELTASPTEIANLSTCQKKWMTRLQGNNNTKSSGGVN</sequence>
<evidence type="ECO:0000313" key="3">
    <source>
        <dbReference type="Proteomes" id="UP000290289"/>
    </source>
</evidence>
<evidence type="ECO:0000256" key="1">
    <source>
        <dbReference type="SAM" id="MobiDB-lite"/>
    </source>
</evidence>
<dbReference type="GO" id="GO:0010020">
    <property type="term" value="P:chloroplast fission"/>
    <property type="evidence" value="ECO:0007669"/>
    <property type="project" value="TreeGrafter"/>
</dbReference>
<gene>
    <name evidence="2" type="ORF">DVH24_012713</name>
</gene>
<dbReference type="STRING" id="3750.A0A498HQA6"/>
<proteinExistence type="predicted"/>
<comment type="caution">
    <text evidence="2">The sequence shown here is derived from an EMBL/GenBank/DDBJ whole genome shotgun (WGS) entry which is preliminary data.</text>
</comment>
<accession>A0A498HQA6</accession>
<dbReference type="Proteomes" id="UP000290289">
    <property type="component" value="Chromosome 15"/>
</dbReference>
<feature type="compositionally biased region" description="Basic residues" evidence="1">
    <location>
        <begin position="1"/>
        <end position="22"/>
    </location>
</feature>
<dbReference type="GO" id="GO:0016020">
    <property type="term" value="C:membrane"/>
    <property type="evidence" value="ECO:0007669"/>
    <property type="project" value="InterPro"/>
</dbReference>
<evidence type="ECO:0008006" key="4">
    <source>
        <dbReference type="Google" id="ProtNLM"/>
    </source>
</evidence>
<reference evidence="2 3" key="1">
    <citation type="submission" date="2018-10" db="EMBL/GenBank/DDBJ databases">
        <title>A high-quality apple genome assembly.</title>
        <authorList>
            <person name="Hu J."/>
        </authorList>
    </citation>
    <scope>NUCLEOTIDE SEQUENCE [LARGE SCALE GENOMIC DNA]</scope>
    <source>
        <strain evidence="3">cv. HFTH1</strain>
        <tissue evidence="2">Young leaf</tissue>
    </source>
</reference>
<keyword evidence="3" id="KW-1185">Reference proteome</keyword>